<feature type="transmembrane region" description="Helical" evidence="7">
    <location>
        <begin position="135"/>
        <end position="158"/>
    </location>
</feature>
<evidence type="ECO:0000259" key="8">
    <source>
        <dbReference type="PROSITE" id="PS50928"/>
    </source>
</evidence>
<evidence type="ECO:0000256" key="2">
    <source>
        <dbReference type="ARBA" id="ARBA00022448"/>
    </source>
</evidence>
<comment type="similarity">
    <text evidence="7">Belongs to the binding-protein-dependent transport system permease family.</text>
</comment>
<evidence type="ECO:0000256" key="7">
    <source>
        <dbReference type="RuleBase" id="RU363032"/>
    </source>
</evidence>
<accession>A0A3T1CZD5</accession>
<dbReference type="EMBL" id="AP019400">
    <property type="protein sequence ID" value="BBI31171.1"/>
    <property type="molecule type" value="Genomic_DNA"/>
</dbReference>
<dbReference type="PANTHER" id="PTHR30193">
    <property type="entry name" value="ABC TRANSPORTER PERMEASE PROTEIN"/>
    <property type="match status" value="1"/>
</dbReference>
<feature type="domain" description="ABC transmembrane type-1" evidence="8">
    <location>
        <begin position="98"/>
        <end position="315"/>
    </location>
</feature>
<name>A0A3T1CZD5_9BACL</name>
<feature type="transmembrane region" description="Helical" evidence="7">
    <location>
        <begin position="299"/>
        <end position="319"/>
    </location>
</feature>
<dbReference type="InterPro" id="IPR000515">
    <property type="entry name" value="MetI-like"/>
</dbReference>
<keyword evidence="10" id="KW-1185">Reference proteome</keyword>
<evidence type="ECO:0000256" key="1">
    <source>
        <dbReference type="ARBA" id="ARBA00004651"/>
    </source>
</evidence>
<feature type="transmembrane region" description="Helical" evidence="7">
    <location>
        <begin position="185"/>
        <end position="208"/>
    </location>
</feature>
<dbReference type="OrthoDB" id="9785836at2"/>
<evidence type="ECO:0000256" key="4">
    <source>
        <dbReference type="ARBA" id="ARBA00022692"/>
    </source>
</evidence>
<dbReference type="SUPFAM" id="SSF161098">
    <property type="entry name" value="MetI-like"/>
    <property type="match status" value="1"/>
</dbReference>
<gene>
    <name evidence="9" type="ORF">KCTCHS21_05700</name>
</gene>
<dbReference type="Pfam" id="PF00528">
    <property type="entry name" value="BPD_transp_1"/>
    <property type="match status" value="1"/>
</dbReference>
<dbReference type="CDD" id="cd06261">
    <property type="entry name" value="TM_PBP2"/>
    <property type="match status" value="1"/>
</dbReference>
<reference evidence="9 10" key="1">
    <citation type="submission" date="2019-01" db="EMBL/GenBank/DDBJ databases">
        <title>Complete genome sequence of Cohnella hallensis HS21 isolated from Korean fir (Abies koreana) rhizospheric soil.</title>
        <authorList>
            <person name="Jiang L."/>
            <person name="Kang S.W."/>
            <person name="Kim S."/>
            <person name="Jung J."/>
            <person name="Kim C.Y."/>
            <person name="Kim D.H."/>
            <person name="Kim S.W."/>
            <person name="Lee J."/>
        </authorList>
    </citation>
    <scope>NUCLEOTIDE SEQUENCE [LARGE SCALE GENOMIC DNA]</scope>
    <source>
        <strain evidence="9 10">HS21</strain>
    </source>
</reference>
<organism evidence="9 10">
    <name type="scientific">Cohnella abietis</name>
    <dbReference type="NCBI Taxonomy" id="2507935"/>
    <lineage>
        <taxon>Bacteria</taxon>
        <taxon>Bacillati</taxon>
        <taxon>Bacillota</taxon>
        <taxon>Bacilli</taxon>
        <taxon>Bacillales</taxon>
        <taxon>Paenibacillaceae</taxon>
        <taxon>Cohnella</taxon>
    </lineage>
</organism>
<dbReference type="GO" id="GO:0055085">
    <property type="term" value="P:transmembrane transport"/>
    <property type="evidence" value="ECO:0007669"/>
    <property type="project" value="InterPro"/>
</dbReference>
<dbReference type="PANTHER" id="PTHR30193:SF44">
    <property type="entry name" value="LACTOSE TRANSPORT SYSTEM PERMEASE PROTEIN LACF"/>
    <property type="match status" value="1"/>
</dbReference>
<keyword evidence="5 7" id="KW-1133">Transmembrane helix</keyword>
<dbReference type="GO" id="GO:0005886">
    <property type="term" value="C:plasma membrane"/>
    <property type="evidence" value="ECO:0007669"/>
    <property type="project" value="UniProtKB-SubCell"/>
</dbReference>
<feature type="transmembrane region" description="Helical" evidence="7">
    <location>
        <begin position="34"/>
        <end position="56"/>
    </location>
</feature>
<dbReference type="PROSITE" id="PS50928">
    <property type="entry name" value="ABC_TM1"/>
    <property type="match status" value="1"/>
</dbReference>
<dbReference type="RefSeq" id="WP_130605036.1">
    <property type="nucleotide sequence ID" value="NZ_AP019400.1"/>
</dbReference>
<protein>
    <submittedName>
        <fullName evidence="9">Sugar ABC transporter permease</fullName>
    </submittedName>
</protein>
<feature type="transmembrane region" description="Helical" evidence="7">
    <location>
        <begin position="243"/>
        <end position="264"/>
    </location>
</feature>
<dbReference type="InterPro" id="IPR051393">
    <property type="entry name" value="ABC_transporter_permease"/>
</dbReference>
<keyword evidence="6 7" id="KW-0472">Membrane</keyword>
<keyword evidence="2 7" id="KW-0813">Transport</keyword>
<proteinExistence type="inferred from homology"/>
<evidence type="ECO:0000313" key="9">
    <source>
        <dbReference type="EMBL" id="BBI31171.1"/>
    </source>
</evidence>
<sequence>MASNTTRLRPIETGELFAQDRETGRIKRFWRRLFSYRALYLMFIPGLIVLILNNYLPISGVVIAFKNVNYIDGPFGSPWVGFRNFEFLFNNPDAFRAIRNTVGYSLTFMIMTTMMSVSVALLFNELRSKYAARFYQSLMILPYFLSMVVVSYLVFAFLSPQGGFLGGVMSRFDIQQVDWYTSPEYWPYLLVLITLWKGVGYNSIIYIAGITGIDTEYYEAAVIDGASRWHQALYITLPMIRPLIIILTLLSMANIFISDFGLFYQVTLNSGMLYNTTDVIDTFVYRALIKLNDIGMSSAAALIQSVVGFILVLSSNLVVRRISKEDALF</sequence>
<dbReference type="KEGG" id="cohn:KCTCHS21_05700"/>
<keyword evidence="3" id="KW-1003">Cell membrane</keyword>
<dbReference type="Proteomes" id="UP000289856">
    <property type="component" value="Chromosome"/>
</dbReference>
<dbReference type="AlphaFoldDB" id="A0A3T1CZD5"/>
<evidence type="ECO:0000256" key="6">
    <source>
        <dbReference type="ARBA" id="ARBA00023136"/>
    </source>
</evidence>
<comment type="subcellular location">
    <subcellularLocation>
        <location evidence="1 7">Cell membrane</location>
        <topology evidence="1 7">Multi-pass membrane protein</topology>
    </subcellularLocation>
</comment>
<keyword evidence="4 7" id="KW-0812">Transmembrane</keyword>
<evidence type="ECO:0000313" key="10">
    <source>
        <dbReference type="Proteomes" id="UP000289856"/>
    </source>
</evidence>
<dbReference type="Gene3D" id="1.10.3720.10">
    <property type="entry name" value="MetI-like"/>
    <property type="match status" value="1"/>
</dbReference>
<evidence type="ECO:0000256" key="5">
    <source>
        <dbReference type="ARBA" id="ARBA00022989"/>
    </source>
</evidence>
<feature type="transmembrane region" description="Helical" evidence="7">
    <location>
        <begin position="102"/>
        <end position="123"/>
    </location>
</feature>
<dbReference type="InterPro" id="IPR035906">
    <property type="entry name" value="MetI-like_sf"/>
</dbReference>
<evidence type="ECO:0000256" key="3">
    <source>
        <dbReference type="ARBA" id="ARBA00022475"/>
    </source>
</evidence>